<name>A0A218XZ34_PUNGR</name>
<evidence type="ECO:0000256" key="1">
    <source>
        <dbReference type="SAM" id="MobiDB-lite"/>
    </source>
</evidence>
<protein>
    <submittedName>
        <fullName evidence="2">Uncharacterized protein</fullName>
    </submittedName>
</protein>
<dbReference type="AlphaFoldDB" id="A0A218XZ34"/>
<reference evidence="3" key="1">
    <citation type="journal article" date="2017" name="Plant J.">
        <title>The pomegranate (Punica granatum L.) genome and the genomics of punicalagin biosynthesis.</title>
        <authorList>
            <person name="Qin G."/>
            <person name="Xu C."/>
            <person name="Ming R."/>
            <person name="Tang H."/>
            <person name="Guyot R."/>
            <person name="Kramer E.M."/>
            <person name="Hu Y."/>
            <person name="Yi X."/>
            <person name="Qi Y."/>
            <person name="Xu X."/>
            <person name="Gao Z."/>
            <person name="Pan H."/>
            <person name="Jian J."/>
            <person name="Tian Y."/>
            <person name="Yue Z."/>
            <person name="Xu Y."/>
        </authorList>
    </citation>
    <scope>NUCLEOTIDE SEQUENCE [LARGE SCALE GENOMIC DNA]</scope>
    <source>
        <strain evidence="3">cv. Dabenzi</strain>
    </source>
</reference>
<accession>A0A218XZ34</accession>
<gene>
    <name evidence="2" type="ORF">CDL15_Pgr014619</name>
</gene>
<sequence length="113" mass="12728">MDFLWQSRNLNGKTMALLDPLEATKTINEEPRTTRKLGENVTWSLPQEVSLATISFSTSMLLLGLAIHGLELHAHHPMDPSCMLDFLLKETRHSQRGSSGCTRSYQVYPKNAD</sequence>
<evidence type="ECO:0000313" key="3">
    <source>
        <dbReference type="Proteomes" id="UP000197138"/>
    </source>
</evidence>
<organism evidence="2 3">
    <name type="scientific">Punica granatum</name>
    <name type="common">Pomegranate</name>
    <dbReference type="NCBI Taxonomy" id="22663"/>
    <lineage>
        <taxon>Eukaryota</taxon>
        <taxon>Viridiplantae</taxon>
        <taxon>Streptophyta</taxon>
        <taxon>Embryophyta</taxon>
        <taxon>Tracheophyta</taxon>
        <taxon>Spermatophyta</taxon>
        <taxon>Magnoliopsida</taxon>
        <taxon>eudicotyledons</taxon>
        <taxon>Gunneridae</taxon>
        <taxon>Pentapetalae</taxon>
        <taxon>rosids</taxon>
        <taxon>malvids</taxon>
        <taxon>Myrtales</taxon>
        <taxon>Lythraceae</taxon>
        <taxon>Punica</taxon>
    </lineage>
</organism>
<dbReference type="Proteomes" id="UP000197138">
    <property type="component" value="Unassembled WGS sequence"/>
</dbReference>
<feature type="region of interest" description="Disordered" evidence="1">
    <location>
        <begin position="94"/>
        <end position="113"/>
    </location>
</feature>
<dbReference type="EMBL" id="MTKT01000548">
    <property type="protein sequence ID" value="OWM90317.1"/>
    <property type="molecule type" value="Genomic_DNA"/>
</dbReference>
<comment type="caution">
    <text evidence="2">The sequence shown here is derived from an EMBL/GenBank/DDBJ whole genome shotgun (WGS) entry which is preliminary data.</text>
</comment>
<evidence type="ECO:0000313" key="2">
    <source>
        <dbReference type="EMBL" id="OWM90317.1"/>
    </source>
</evidence>
<proteinExistence type="predicted"/>
<feature type="compositionally biased region" description="Polar residues" evidence="1">
    <location>
        <begin position="96"/>
        <end position="105"/>
    </location>
</feature>